<protein>
    <submittedName>
        <fullName evidence="1">Uncharacterized protein</fullName>
    </submittedName>
</protein>
<proteinExistence type="predicted"/>
<gene>
    <name evidence="1" type="ORF">S03H2_02085</name>
</gene>
<sequence length="59" mass="6982">MRPEIEKRLHRVMISASSTHDIRCNYASKCVKAQNCERCNVFFPKCSFYRMFSSEFQGI</sequence>
<organism evidence="1">
    <name type="scientific">marine sediment metagenome</name>
    <dbReference type="NCBI Taxonomy" id="412755"/>
    <lineage>
        <taxon>unclassified sequences</taxon>
        <taxon>metagenomes</taxon>
        <taxon>ecological metagenomes</taxon>
    </lineage>
</organism>
<comment type="caution">
    <text evidence="1">The sequence shown here is derived from an EMBL/GenBank/DDBJ whole genome shotgun (WGS) entry which is preliminary data.</text>
</comment>
<evidence type="ECO:0000313" key="1">
    <source>
        <dbReference type="EMBL" id="GAH23549.1"/>
    </source>
</evidence>
<dbReference type="EMBL" id="BARU01000667">
    <property type="protein sequence ID" value="GAH23549.1"/>
    <property type="molecule type" value="Genomic_DNA"/>
</dbReference>
<dbReference type="AlphaFoldDB" id="X1F2F8"/>
<name>X1F2F8_9ZZZZ</name>
<reference evidence="1" key="1">
    <citation type="journal article" date="2014" name="Front. Microbiol.">
        <title>High frequency of phylogenetically diverse reductive dehalogenase-homologous genes in deep subseafloor sedimentary metagenomes.</title>
        <authorList>
            <person name="Kawai M."/>
            <person name="Futagami T."/>
            <person name="Toyoda A."/>
            <person name="Takaki Y."/>
            <person name="Nishi S."/>
            <person name="Hori S."/>
            <person name="Arai W."/>
            <person name="Tsubouchi T."/>
            <person name="Morono Y."/>
            <person name="Uchiyama I."/>
            <person name="Ito T."/>
            <person name="Fujiyama A."/>
            <person name="Inagaki F."/>
            <person name="Takami H."/>
        </authorList>
    </citation>
    <scope>NUCLEOTIDE SEQUENCE</scope>
    <source>
        <strain evidence="1">Expedition CK06-06</strain>
    </source>
</reference>
<accession>X1F2F8</accession>